<dbReference type="AlphaFoldDB" id="A0A251T8X8"/>
<accession>A0A251T8X8</accession>
<dbReference type="EMBL" id="MNCJ02000326">
    <property type="protein sequence ID" value="KAF5781014.1"/>
    <property type="molecule type" value="Genomic_DNA"/>
</dbReference>
<sequence>MFRRNGLLAQIRPNIDLFYIYSLYAKRQLSNPSALYLLHSTATCRLSLFLFEHHLQLILVQNLNTLGLNELKLTKEAKRQLNLT</sequence>
<dbReference type="EMBL" id="CM007900">
    <property type="protein sequence ID" value="OTG07610.1"/>
    <property type="molecule type" value="Genomic_DNA"/>
</dbReference>
<reference evidence="1" key="3">
    <citation type="submission" date="2020-06" db="EMBL/GenBank/DDBJ databases">
        <title>Helianthus annuus Genome sequencing and assembly Release 2.</title>
        <authorList>
            <person name="Gouzy J."/>
            <person name="Langlade N."/>
            <person name="Munos S."/>
        </authorList>
    </citation>
    <scope>NUCLEOTIDE SEQUENCE</scope>
    <source>
        <tissue evidence="1">Leaves</tissue>
    </source>
</reference>
<gene>
    <name evidence="2" type="ORF">HannXRQ_Chr11g0332371</name>
    <name evidence="1" type="ORF">HanXRQr2_Chr11g0478531</name>
</gene>
<name>A0A251T8X8_HELAN</name>
<dbReference type="Proteomes" id="UP000215914">
    <property type="component" value="Chromosome 11"/>
</dbReference>
<evidence type="ECO:0000313" key="2">
    <source>
        <dbReference type="EMBL" id="OTG07610.1"/>
    </source>
</evidence>
<dbReference type="Gramene" id="mRNA:HanXRQr2_Chr11g0478531">
    <property type="protein sequence ID" value="mRNA:HanXRQr2_Chr11g0478531"/>
    <property type="gene ID" value="HanXRQr2_Chr11g0478531"/>
</dbReference>
<protein>
    <submittedName>
        <fullName evidence="2">Uncharacterized protein</fullName>
    </submittedName>
</protein>
<evidence type="ECO:0000313" key="3">
    <source>
        <dbReference type="Proteomes" id="UP000215914"/>
    </source>
</evidence>
<reference evidence="2" key="2">
    <citation type="submission" date="2017-02" db="EMBL/GenBank/DDBJ databases">
        <title>Sunflower complete genome.</title>
        <authorList>
            <person name="Langlade N."/>
            <person name="Munos S."/>
        </authorList>
    </citation>
    <scope>NUCLEOTIDE SEQUENCE [LARGE SCALE GENOMIC DNA]</scope>
    <source>
        <tissue evidence="2">Leaves</tissue>
    </source>
</reference>
<reference evidence="1 3" key="1">
    <citation type="journal article" date="2017" name="Nature">
        <title>The sunflower genome provides insights into oil metabolism, flowering and Asterid evolution.</title>
        <authorList>
            <person name="Badouin H."/>
            <person name="Gouzy J."/>
            <person name="Grassa C.J."/>
            <person name="Murat F."/>
            <person name="Staton S.E."/>
            <person name="Cottret L."/>
            <person name="Lelandais-Briere C."/>
            <person name="Owens G.L."/>
            <person name="Carrere S."/>
            <person name="Mayjonade B."/>
            <person name="Legrand L."/>
            <person name="Gill N."/>
            <person name="Kane N.C."/>
            <person name="Bowers J.E."/>
            <person name="Hubner S."/>
            <person name="Bellec A."/>
            <person name="Berard A."/>
            <person name="Berges H."/>
            <person name="Blanchet N."/>
            <person name="Boniface M.C."/>
            <person name="Brunel D."/>
            <person name="Catrice O."/>
            <person name="Chaidir N."/>
            <person name="Claudel C."/>
            <person name="Donnadieu C."/>
            <person name="Faraut T."/>
            <person name="Fievet G."/>
            <person name="Helmstetter N."/>
            <person name="King M."/>
            <person name="Knapp S.J."/>
            <person name="Lai Z."/>
            <person name="Le Paslier M.C."/>
            <person name="Lippi Y."/>
            <person name="Lorenzon L."/>
            <person name="Mandel J.R."/>
            <person name="Marage G."/>
            <person name="Marchand G."/>
            <person name="Marquand E."/>
            <person name="Bret-Mestries E."/>
            <person name="Morien E."/>
            <person name="Nambeesan S."/>
            <person name="Nguyen T."/>
            <person name="Pegot-Espagnet P."/>
            <person name="Pouilly N."/>
            <person name="Raftis F."/>
            <person name="Sallet E."/>
            <person name="Schiex T."/>
            <person name="Thomas J."/>
            <person name="Vandecasteele C."/>
            <person name="Vares D."/>
            <person name="Vear F."/>
            <person name="Vautrin S."/>
            <person name="Crespi M."/>
            <person name="Mangin B."/>
            <person name="Burke J.M."/>
            <person name="Salse J."/>
            <person name="Munos S."/>
            <person name="Vincourt P."/>
            <person name="Rieseberg L.H."/>
            <person name="Langlade N.B."/>
        </authorList>
    </citation>
    <scope>NUCLEOTIDE SEQUENCE [LARGE SCALE GENOMIC DNA]</scope>
    <source>
        <strain evidence="3">cv. SF193</strain>
        <tissue evidence="1">Leaves</tissue>
    </source>
</reference>
<evidence type="ECO:0000313" key="1">
    <source>
        <dbReference type="EMBL" id="KAF5781014.1"/>
    </source>
</evidence>
<proteinExistence type="predicted"/>
<dbReference type="InParanoid" id="A0A251T8X8"/>
<organism evidence="2 3">
    <name type="scientific">Helianthus annuus</name>
    <name type="common">Common sunflower</name>
    <dbReference type="NCBI Taxonomy" id="4232"/>
    <lineage>
        <taxon>Eukaryota</taxon>
        <taxon>Viridiplantae</taxon>
        <taxon>Streptophyta</taxon>
        <taxon>Embryophyta</taxon>
        <taxon>Tracheophyta</taxon>
        <taxon>Spermatophyta</taxon>
        <taxon>Magnoliopsida</taxon>
        <taxon>eudicotyledons</taxon>
        <taxon>Gunneridae</taxon>
        <taxon>Pentapetalae</taxon>
        <taxon>asterids</taxon>
        <taxon>campanulids</taxon>
        <taxon>Asterales</taxon>
        <taxon>Asteraceae</taxon>
        <taxon>Asteroideae</taxon>
        <taxon>Heliantheae alliance</taxon>
        <taxon>Heliantheae</taxon>
        <taxon>Helianthus</taxon>
    </lineage>
</organism>
<keyword evidence="3" id="KW-1185">Reference proteome</keyword>